<evidence type="ECO:0000313" key="1">
    <source>
        <dbReference type="EMBL" id="MDR6777928.1"/>
    </source>
</evidence>
<proteinExistence type="predicted"/>
<comment type="caution">
    <text evidence="1">The sequence shown here is derived from an EMBL/GenBank/DDBJ whole genome shotgun (WGS) entry which is preliminary data.</text>
</comment>
<reference evidence="1 2" key="1">
    <citation type="submission" date="2023-07" db="EMBL/GenBank/DDBJ databases">
        <title>Sorghum-associated microbial communities from plants grown in Nebraska, USA.</title>
        <authorList>
            <person name="Schachtman D."/>
        </authorList>
    </citation>
    <scope>NUCLEOTIDE SEQUENCE [LARGE SCALE GENOMIC DNA]</scope>
    <source>
        <strain evidence="1 2">BE143</strain>
    </source>
</reference>
<protein>
    <submittedName>
        <fullName evidence="1">Uncharacterized protein</fullName>
    </submittedName>
</protein>
<sequence>MKHKIVLTILVTSFLLMTIVVAPFQYQEFGSRYEPTGHHGGI</sequence>
<gene>
    <name evidence="1" type="ORF">J2W98_002190</name>
</gene>
<accession>A0ABU1QE52</accession>
<dbReference type="Proteomes" id="UP001266807">
    <property type="component" value="Unassembled WGS sequence"/>
</dbReference>
<organism evidence="1 2">
    <name type="scientific">Paenibacillus peoriae</name>
    <dbReference type="NCBI Taxonomy" id="59893"/>
    <lineage>
        <taxon>Bacteria</taxon>
        <taxon>Bacillati</taxon>
        <taxon>Bacillota</taxon>
        <taxon>Bacilli</taxon>
        <taxon>Bacillales</taxon>
        <taxon>Paenibacillaceae</taxon>
        <taxon>Paenibacillus</taxon>
    </lineage>
</organism>
<name>A0ABU1QE52_9BACL</name>
<dbReference type="EMBL" id="JAVDUG010000002">
    <property type="protein sequence ID" value="MDR6777928.1"/>
    <property type="molecule type" value="Genomic_DNA"/>
</dbReference>
<evidence type="ECO:0000313" key="2">
    <source>
        <dbReference type="Proteomes" id="UP001266807"/>
    </source>
</evidence>
<keyword evidence="2" id="KW-1185">Reference proteome</keyword>